<dbReference type="HOGENOM" id="CLU_386185_0_0_2"/>
<dbReference type="InterPro" id="IPR052387">
    <property type="entry name" value="Fibrocystin"/>
</dbReference>
<evidence type="ECO:0000256" key="1">
    <source>
        <dbReference type="ARBA" id="ARBA00004236"/>
    </source>
</evidence>
<evidence type="ECO:0000256" key="3">
    <source>
        <dbReference type="ARBA" id="ARBA00022729"/>
    </source>
</evidence>
<keyword evidence="3" id="KW-0732">Signal</keyword>
<dbReference type="RefSeq" id="WP_014732641.1">
    <property type="nucleotide sequence ID" value="NZ_AOLO01000001.1"/>
</dbReference>
<geneLocation type="plasmid" evidence="7 8">
    <name>pHM300</name>
</geneLocation>
<protein>
    <submittedName>
        <fullName evidence="7">G8 domain-containing protein</fullName>
    </submittedName>
</protein>
<evidence type="ECO:0000256" key="4">
    <source>
        <dbReference type="ARBA" id="ARBA00023180"/>
    </source>
</evidence>
<feature type="compositionally biased region" description="Basic and acidic residues" evidence="5">
    <location>
        <begin position="598"/>
        <end position="629"/>
    </location>
</feature>
<dbReference type="InterPro" id="IPR006311">
    <property type="entry name" value="TAT_signal"/>
</dbReference>
<name>I3R9E8_HALMT</name>
<evidence type="ECO:0000313" key="7">
    <source>
        <dbReference type="EMBL" id="AFK20858.1"/>
    </source>
</evidence>
<dbReference type="AlphaFoldDB" id="I3R9E8"/>
<feature type="domain" description="G8" evidence="6">
    <location>
        <begin position="56"/>
        <end position="182"/>
    </location>
</feature>
<keyword evidence="4" id="KW-0325">Glycoprotein</keyword>
<accession>I3R9E8</accession>
<dbReference type="InterPro" id="IPR019316">
    <property type="entry name" value="G8_domain"/>
</dbReference>
<dbReference type="PANTHER" id="PTHR46769">
    <property type="entry name" value="POLYCYSTIC KIDNEY AND HEPATIC DISEASE 1 (AUTOSOMAL RECESSIVE)-LIKE 1"/>
    <property type="match status" value="1"/>
</dbReference>
<sequence length="715" mass="77715">MRRNTNQKTTSKAKRQFNRRRFLKGTTAALATSAVMGKSGAVSSDVSTPEMWSDPETWGGSTPSAGDEVTIGSDKHVVLDQNTPNLGGVTVQGVLEFKDGAYRELTSDYVLAEGDGMIRIGTEDEPFQSKAVITLTGTETDESIRGSGGMAIGTKLFGTFDGGIIDIHGASREKTDWTQLGATANAGDQRIQLKEAVNWEPGDEIVIAPSGTDPTEAERRTVESVDGDTVELNSGLDHDHFGETQEAKGRTVDMRAEVGLLTRNVVMRGDNEVSNPGGEGTYNNPTKGDTSLEYETGFGAHGIFAKDPKRVQIEGMEIYHAGQTGHKARYPLHFHHANEQPNSYIAHNSVHDSYQRGYNSHGTGNVTYERNVGYDINGHCFLVEEGLEAEQNNVFRENLVVFNRRVRRGDRPFGGRASASGDSNEQNDFRPAAFWISNPNNVLEGNHAAGGYLANGFFYDGRGGFEVDEADIDITFRNNTAHTYSADAELRYKNLARGFGVLVQMFPDGVEQFPFPEAPEHSIEGLTAYNNGHSAVWTEWSHTTLEDSVIADFRVGHFAIGGSTTRSNLFVGSSNNPVGRGGGGDFFSTSDTGSSGDSTHEEYDEAVEKAIEQKRNGSDGAKEPRKETKIGNGSYGTSQVSKKLNNSSSYGTEKTSKNPNSSNGTRTTSTYYGTSDGTGIFNDTIYYRDTPSNEANEFDSVVQPSRQRIRALEVS</sequence>
<evidence type="ECO:0000256" key="2">
    <source>
        <dbReference type="ARBA" id="ARBA00022475"/>
    </source>
</evidence>
<evidence type="ECO:0000256" key="5">
    <source>
        <dbReference type="SAM" id="MobiDB-lite"/>
    </source>
</evidence>
<gene>
    <name evidence="7" type="primary">pkhD1L1</name>
    <name evidence="7" type="ordered locus">HFX_5021</name>
</gene>
<feature type="compositionally biased region" description="Polar residues" evidence="5">
    <location>
        <begin position="635"/>
        <end position="659"/>
    </location>
</feature>
<proteinExistence type="predicted"/>
<keyword evidence="2" id="KW-0472">Membrane</keyword>
<dbReference type="InterPro" id="IPR055401">
    <property type="entry name" value="CEMIP_beta-hel_dom"/>
</dbReference>
<dbReference type="Pfam" id="PF24606">
    <property type="entry name" value="CEMIP_beta-hel"/>
    <property type="match status" value="1"/>
</dbReference>
<dbReference type="PROSITE" id="PS51484">
    <property type="entry name" value="G8"/>
    <property type="match status" value="1"/>
</dbReference>
<dbReference type="SMART" id="SM01225">
    <property type="entry name" value="G8"/>
    <property type="match status" value="1"/>
</dbReference>
<feature type="region of interest" description="Disordered" evidence="5">
    <location>
        <begin position="574"/>
        <end position="680"/>
    </location>
</feature>
<evidence type="ECO:0000259" key="6">
    <source>
        <dbReference type="PROSITE" id="PS51484"/>
    </source>
</evidence>
<dbReference type="Pfam" id="PF10162">
    <property type="entry name" value="G8"/>
    <property type="match status" value="1"/>
</dbReference>
<evidence type="ECO:0000313" key="8">
    <source>
        <dbReference type="Proteomes" id="UP000006469"/>
    </source>
</evidence>
<dbReference type="SUPFAM" id="SSF51126">
    <property type="entry name" value="Pectin lyase-like"/>
    <property type="match status" value="1"/>
</dbReference>
<dbReference type="KEGG" id="hme:HFX_5021"/>
<dbReference type="EMBL" id="CP001870">
    <property type="protein sequence ID" value="AFK20858.1"/>
    <property type="molecule type" value="Genomic_DNA"/>
</dbReference>
<dbReference type="PROSITE" id="PS51318">
    <property type="entry name" value="TAT"/>
    <property type="match status" value="1"/>
</dbReference>
<dbReference type="InterPro" id="IPR011050">
    <property type="entry name" value="Pectin_lyase_fold/virulence"/>
</dbReference>
<dbReference type="OrthoDB" id="8638at2157"/>
<organism evidence="7 8">
    <name type="scientific">Haloferax mediterranei (strain ATCC 33500 / DSM 1411 / JCM 8866 / NBRC 14739 / NCIMB 2177 / R-4)</name>
    <name type="common">Halobacterium mediterranei</name>
    <dbReference type="NCBI Taxonomy" id="523841"/>
    <lineage>
        <taxon>Archaea</taxon>
        <taxon>Methanobacteriati</taxon>
        <taxon>Methanobacteriota</taxon>
        <taxon>Stenosarchaea group</taxon>
        <taxon>Halobacteria</taxon>
        <taxon>Halobacteriales</taxon>
        <taxon>Haloferacaceae</taxon>
        <taxon>Haloferax</taxon>
    </lineage>
</organism>
<dbReference type="GO" id="GO:0005886">
    <property type="term" value="C:plasma membrane"/>
    <property type="evidence" value="ECO:0007669"/>
    <property type="project" value="UniProtKB-SubCell"/>
</dbReference>
<feature type="region of interest" description="Disordered" evidence="5">
    <location>
        <begin position="40"/>
        <end position="63"/>
    </location>
</feature>
<dbReference type="PANTHER" id="PTHR46769:SF2">
    <property type="entry name" value="FIBROCYSTIN-L ISOFORM 2 PRECURSOR-RELATED"/>
    <property type="match status" value="1"/>
</dbReference>
<feature type="compositionally biased region" description="Low complexity" evidence="5">
    <location>
        <begin position="586"/>
        <end position="597"/>
    </location>
</feature>
<keyword evidence="2" id="KW-1003">Cell membrane</keyword>
<keyword evidence="7" id="KW-0614">Plasmid</keyword>
<comment type="subcellular location">
    <subcellularLocation>
        <location evidence="1">Cell membrane</location>
    </subcellularLocation>
</comment>
<feature type="compositionally biased region" description="Low complexity" evidence="5">
    <location>
        <begin position="660"/>
        <end position="679"/>
    </location>
</feature>
<dbReference type="Proteomes" id="UP000006469">
    <property type="component" value="Plasmid pHM300"/>
</dbReference>
<reference evidence="7 8" key="1">
    <citation type="journal article" date="2012" name="J. Bacteriol.">
        <title>Complete genome sequence of the metabolically versatile halophilic archaeon Haloferax mediterranei, a poly(3-hydroxybutyrate-co-3-hydroxyvalerate) producer.</title>
        <authorList>
            <person name="Han J."/>
            <person name="Zhang F."/>
            <person name="Hou J."/>
            <person name="Liu X."/>
            <person name="Li M."/>
            <person name="Liu H."/>
            <person name="Cai L."/>
            <person name="Zhang B."/>
            <person name="Chen Y."/>
            <person name="Zhou J."/>
            <person name="Hu S."/>
            <person name="Xiang H."/>
        </authorList>
    </citation>
    <scope>NUCLEOTIDE SEQUENCE [LARGE SCALE GENOMIC DNA]</scope>
    <source>
        <strain evidence="8">ATCC 33500 / DSM 1411 / JCM 8866 / NBRC 14739 / NCIMB 2177 / R-4</strain>
        <plasmid evidence="8">pHM300</plasmid>
    </source>
</reference>